<keyword evidence="2" id="KW-1185">Reference proteome</keyword>
<sequence length="209" mass="23608">MKKSKMTTQDMRESMDAMSDMMVRQMDLTGELVDSLTDTAQRFLSSLTAGQASNCCEIPEPCWMPKDLGEVHCQLCAGSTGIVEIRITNTDFRPRNFTLAAAGPDAGRVKLTPNSFSLGPKERRTVRAEFDTKLDDGVHCADFEALIWVVGCNSHYLRWTIEVGKSERACCHRIEVFDQPDYEHHWYDHFYCVRPCYGRSVRPGTGIKG</sequence>
<dbReference type="EMBL" id="JALIEB010000023">
    <property type="protein sequence ID" value="MCV3273969.1"/>
    <property type="molecule type" value="Genomic_DNA"/>
</dbReference>
<reference evidence="1 2" key="1">
    <citation type="submission" date="2022-04" db="EMBL/GenBank/DDBJ databases">
        <title>Roseobacter sp. WL0113 is a bacterium isolated from neritic sediment.</title>
        <authorList>
            <person name="Wang L."/>
            <person name="He W."/>
            <person name="Zhang D.-F."/>
        </authorList>
    </citation>
    <scope>NUCLEOTIDE SEQUENCE [LARGE SCALE GENOMIC DNA]</scope>
    <source>
        <strain evidence="1 2">WL0113</strain>
    </source>
</reference>
<comment type="caution">
    <text evidence="1">The sequence shown here is derived from an EMBL/GenBank/DDBJ whole genome shotgun (WGS) entry which is preliminary data.</text>
</comment>
<evidence type="ECO:0000313" key="2">
    <source>
        <dbReference type="Proteomes" id="UP001208690"/>
    </source>
</evidence>
<protein>
    <submittedName>
        <fullName evidence="1">Uncharacterized protein</fullName>
    </submittedName>
</protein>
<proteinExistence type="predicted"/>
<evidence type="ECO:0000313" key="1">
    <source>
        <dbReference type="EMBL" id="MCV3273969.1"/>
    </source>
</evidence>
<dbReference type="Proteomes" id="UP001208690">
    <property type="component" value="Unassembled WGS sequence"/>
</dbReference>
<dbReference type="RefSeq" id="WP_263846174.1">
    <property type="nucleotide sequence ID" value="NZ_JALIEB010000023.1"/>
</dbReference>
<organism evidence="1 2">
    <name type="scientific">Roseobacter sinensis</name>
    <dbReference type="NCBI Taxonomy" id="2931391"/>
    <lineage>
        <taxon>Bacteria</taxon>
        <taxon>Pseudomonadati</taxon>
        <taxon>Pseudomonadota</taxon>
        <taxon>Alphaproteobacteria</taxon>
        <taxon>Rhodobacterales</taxon>
        <taxon>Roseobacteraceae</taxon>
        <taxon>Roseobacter</taxon>
    </lineage>
</organism>
<gene>
    <name evidence="1" type="ORF">MUB52_21245</name>
</gene>
<accession>A0ABT3BKU2</accession>
<name>A0ABT3BKU2_9RHOB</name>